<feature type="domain" description="MBTPS1 fourth" evidence="12">
    <location>
        <begin position="436"/>
        <end position="683"/>
    </location>
</feature>
<evidence type="ECO:0000313" key="14">
    <source>
        <dbReference type="EMBL" id="ABP00096.1"/>
    </source>
</evidence>
<dbReference type="InterPro" id="IPR022398">
    <property type="entry name" value="Peptidase_S8_His-AS"/>
</dbReference>
<accession>A4S8Q6</accession>
<proteinExistence type="inferred from homology"/>
<dbReference type="SUPFAM" id="SSF52743">
    <property type="entry name" value="Subtilisin-like"/>
    <property type="match status" value="1"/>
</dbReference>
<evidence type="ECO:0000256" key="10">
    <source>
        <dbReference type="PROSITE-ProRule" id="PRU01240"/>
    </source>
</evidence>
<dbReference type="PANTHER" id="PTHR43806:SF7">
    <property type="entry name" value="MEMBRANE-BOUND TRANSCRIPTION FACTOR SITE-1 PROTEASE"/>
    <property type="match status" value="1"/>
</dbReference>
<evidence type="ECO:0000256" key="2">
    <source>
        <dbReference type="ARBA" id="ARBA00011073"/>
    </source>
</evidence>
<dbReference type="InterPro" id="IPR057032">
    <property type="entry name" value="MBTPS1_4th"/>
</dbReference>
<evidence type="ECO:0000256" key="6">
    <source>
        <dbReference type="ARBA" id="ARBA00022825"/>
    </source>
</evidence>
<dbReference type="HOGENOM" id="CLU_004504_1_0_1"/>
<comment type="subcellular location">
    <subcellularLocation>
        <location evidence="1">Golgi apparatus membrane</location>
        <topology evidence="1">Single-pass membrane protein</topology>
    </subcellularLocation>
</comment>
<dbReference type="PROSITE" id="PS00138">
    <property type="entry name" value="SUBTILASE_SER"/>
    <property type="match status" value="1"/>
</dbReference>
<evidence type="ECO:0000256" key="7">
    <source>
        <dbReference type="ARBA" id="ARBA00022989"/>
    </source>
</evidence>
<dbReference type="InterPro" id="IPR034185">
    <property type="entry name" value="Site-1_peptidase_cat_dom"/>
</dbReference>
<dbReference type="InterPro" id="IPR036852">
    <property type="entry name" value="Peptidase_S8/S53_dom_sf"/>
</dbReference>
<evidence type="ECO:0000256" key="1">
    <source>
        <dbReference type="ARBA" id="ARBA00004194"/>
    </source>
</evidence>
<sequence>RRSLLGDVSIAKSMGAPTLWEQGYTGAGVKMAVFDTGIAEDHPHFRHIVERTNWTNENQLHDGLGHGSFVAGVVAGTSKQCAGFAPDALIHTFRVFTNDQNSYTSWFLDGFNYAIATGVHVLNLSIGGPDYLDRPFTDKINEITAAGIIMISAIGNDGPLYGTLNNPADNLDIIGVGGITDADAIAHFSSRGMTTMELPSGYGRVKPDIVTYGDGIWGSKVGDGCRALSGTSVASPVAAGAAVLLSSIIPESERWSVLNPAVMKQALVEGATRIPLAHRYEQGAGKLDLLKSAEILKTYTPRASVIPATFDLTECPYAWPHCKQGIYATMMPLMLNATIVNGLGTHGEIVSGPDFIPNDGDLGAHLDVRFAFSETLWPYSGFLALYVRVQDDAATKSGVASGRVRFTVASSGARGETKLRVSEVEMTLKVNVVPTPSRDKRLLWDQFHNVRYPPGYIPRDNIDMKQDVLDWHGDHPHTNFHQWYDDLTRAGYFVEVLGSPFTCFDAKNYGALLLIDLEEEYASDEIAKLTRDVREEGLGLVVFADWYDLTTMESLKFFDDNTHYEWHAATGGANVPALNDLLKDFGIQFGGEVTEDSIVFDDDQVIVSSGTHITRAPAGAYLHSERMTQRGKAEGDYAFLSLFEAGKGRIFAFVDSNCVDSSHMRGQCFGFARKGVEFAVGGSCAAAHCDDRKRLAESWSDSKPLPSRRTDVDFSRFSTVLGGHPGNEGSMTCGPNAPLDRHDAKAAYSDLPGRLKVSESEKTSLKTTVPQRPMKDSRTTLDVKTDYVATDRADDGSNVRYYVVAFGVVAALLAPRARRRRARRARLRASGGAS</sequence>
<evidence type="ECO:0000259" key="13">
    <source>
        <dbReference type="Pfam" id="PF23094"/>
    </source>
</evidence>
<reference evidence="14 15" key="1">
    <citation type="journal article" date="2007" name="Proc. Natl. Acad. Sci. U.S.A.">
        <title>The tiny eukaryote Ostreococcus provides genomic insights into the paradox of plankton speciation.</title>
        <authorList>
            <person name="Palenik B."/>
            <person name="Grimwood J."/>
            <person name="Aerts A."/>
            <person name="Rouze P."/>
            <person name="Salamov A."/>
            <person name="Putnam N."/>
            <person name="Dupont C."/>
            <person name="Jorgensen R."/>
            <person name="Derelle E."/>
            <person name="Rombauts S."/>
            <person name="Zhou K."/>
            <person name="Otillar R."/>
            <person name="Merchant S.S."/>
            <person name="Podell S."/>
            <person name="Gaasterland T."/>
            <person name="Napoli C."/>
            <person name="Gendler K."/>
            <person name="Manuell A."/>
            <person name="Tai V."/>
            <person name="Vallon O."/>
            <person name="Piganeau G."/>
            <person name="Jancek S."/>
            <person name="Heijde M."/>
            <person name="Jabbari K."/>
            <person name="Bowler C."/>
            <person name="Lohr M."/>
            <person name="Robbens S."/>
            <person name="Werner G."/>
            <person name="Dubchak I."/>
            <person name="Pazour G.J."/>
            <person name="Ren Q."/>
            <person name="Paulsen I."/>
            <person name="Delwiche C."/>
            <person name="Schmutz J."/>
            <person name="Rokhsar D."/>
            <person name="Van de Peer Y."/>
            <person name="Moreau H."/>
            <person name="Grigoriev I.V."/>
        </authorList>
    </citation>
    <scope>NUCLEOTIDE SEQUENCE [LARGE SCALE GENOMIC DNA]</scope>
    <source>
        <strain evidence="14 15">CCE9901</strain>
    </source>
</reference>
<dbReference type="GO" id="GO:0000139">
    <property type="term" value="C:Golgi membrane"/>
    <property type="evidence" value="ECO:0007669"/>
    <property type="project" value="UniProtKB-SubCell"/>
</dbReference>
<dbReference type="GeneID" id="5005780"/>
<gene>
    <name evidence="14" type="ORF">OSTLU_40456</name>
</gene>
<dbReference type="PROSITE" id="PS00137">
    <property type="entry name" value="SUBTILASE_HIS"/>
    <property type="match status" value="1"/>
</dbReference>
<dbReference type="Pfam" id="PF23090">
    <property type="entry name" value="MBTPS1_4th"/>
    <property type="match status" value="1"/>
</dbReference>
<evidence type="ECO:0000256" key="4">
    <source>
        <dbReference type="ARBA" id="ARBA00022692"/>
    </source>
</evidence>
<dbReference type="InterPro" id="IPR050131">
    <property type="entry name" value="Peptidase_S8_subtilisin-like"/>
</dbReference>
<feature type="domain" description="MBTPS1 third" evidence="13">
    <location>
        <begin position="306"/>
        <end position="435"/>
    </location>
</feature>
<dbReference type="GO" id="GO:0006508">
    <property type="term" value="P:proteolysis"/>
    <property type="evidence" value="ECO:0007669"/>
    <property type="project" value="UniProtKB-KW"/>
</dbReference>
<organism evidence="14 15">
    <name type="scientific">Ostreococcus lucimarinus (strain CCE9901)</name>
    <dbReference type="NCBI Taxonomy" id="436017"/>
    <lineage>
        <taxon>Eukaryota</taxon>
        <taxon>Viridiplantae</taxon>
        <taxon>Chlorophyta</taxon>
        <taxon>Mamiellophyceae</taxon>
        <taxon>Mamiellales</taxon>
        <taxon>Bathycoccaceae</taxon>
        <taxon>Ostreococcus</taxon>
    </lineage>
</organism>
<dbReference type="KEGG" id="olu:OSTLU_40456"/>
<dbReference type="GO" id="GO:0004252">
    <property type="term" value="F:serine-type endopeptidase activity"/>
    <property type="evidence" value="ECO:0007669"/>
    <property type="project" value="UniProtKB-UniRule"/>
</dbReference>
<protein>
    <submittedName>
        <fullName evidence="14">Uncharacterized protein</fullName>
    </submittedName>
</protein>
<dbReference type="Proteomes" id="UP000001568">
    <property type="component" value="Chromosome 15"/>
</dbReference>
<name>A4S8Q6_OSTLU</name>
<feature type="non-terminal residue" evidence="14">
    <location>
        <position position="1"/>
    </location>
</feature>
<dbReference type="Pfam" id="PF23094">
    <property type="entry name" value="MBTPS1_3rd"/>
    <property type="match status" value="1"/>
</dbReference>
<feature type="active site" description="Charge relay system" evidence="10">
    <location>
        <position position="232"/>
    </location>
</feature>
<dbReference type="InterPro" id="IPR015500">
    <property type="entry name" value="Peptidase_S8_subtilisin-rel"/>
</dbReference>
<evidence type="ECO:0000313" key="15">
    <source>
        <dbReference type="Proteomes" id="UP000001568"/>
    </source>
</evidence>
<dbReference type="RefSeq" id="XP_001421802.1">
    <property type="nucleotide sequence ID" value="XM_001421765.1"/>
</dbReference>
<evidence type="ECO:0000256" key="8">
    <source>
        <dbReference type="ARBA" id="ARBA00023034"/>
    </source>
</evidence>
<dbReference type="eggNOG" id="KOG4266">
    <property type="taxonomic scope" value="Eukaryota"/>
</dbReference>
<keyword evidence="7" id="KW-1133">Transmembrane helix</keyword>
<keyword evidence="5 10" id="KW-0378">Hydrolase</keyword>
<keyword evidence="3 10" id="KW-0645">Protease</keyword>
<feature type="active site" description="Charge relay system" evidence="10">
    <location>
        <position position="35"/>
    </location>
</feature>
<dbReference type="OrthoDB" id="1740355at2759"/>
<keyword evidence="4" id="KW-0812">Transmembrane</keyword>
<evidence type="ECO:0000256" key="9">
    <source>
        <dbReference type="ARBA" id="ARBA00023136"/>
    </source>
</evidence>
<dbReference type="AlphaFoldDB" id="A4S8Q6"/>
<dbReference type="Gene3D" id="3.40.50.200">
    <property type="entry name" value="Peptidase S8/S53 domain"/>
    <property type="match status" value="1"/>
</dbReference>
<dbReference type="PRINTS" id="PR00723">
    <property type="entry name" value="SUBTILISIN"/>
</dbReference>
<evidence type="ECO:0000256" key="3">
    <source>
        <dbReference type="ARBA" id="ARBA00022670"/>
    </source>
</evidence>
<keyword evidence="6 10" id="KW-0720">Serine protease</keyword>
<dbReference type="OMA" id="LEYTTTG"/>
<dbReference type="PROSITE" id="PS51892">
    <property type="entry name" value="SUBTILASE"/>
    <property type="match status" value="1"/>
</dbReference>
<feature type="active site" description="Charge relay system" evidence="10">
    <location>
        <position position="66"/>
    </location>
</feature>
<dbReference type="Pfam" id="PF00082">
    <property type="entry name" value="Peptidase_S8"/>
    <property type="match status" value="1"/>
</dbReference>
<dbReference type="STRING" id="436017.A4S8Q6"/>
<dbReference type="EMBL" id="CP000595">
    <property type="protein sequence ID" value="ABP00096.1"/>
    <property type="molecule type" value="Genomic_DNA"/>
</dbReference>
<evidence type="ECO:0000256" key="5">
    <source>
        <dbReference type="ARBA" id="ARBA00022801"/>
    </source>
</evidence>
<dbReference type="PANTHER" id="PTHR43806">
    <property type="entry name" value="PEPTIDASE S8"/>
    <property type="match status" value="1"/>
</dbReference>
<comment type="similarity">
    <text evidence="2 10">Belongs to the peptidase S8 family.</text>
</comment>
<evidence type="ECO:0000259" key="11">
    <source>
        <dbReference type="Pfam" id="PF00082"/>
    </source>
</evidence>
<keyword evidence="8" id="KW-0333">Golgi apparatus</keyword>
<keyword evidence="9" id="KW-0472">Membrane</keyword>
<evidence type="ECO:0000259" key="12">
    <source>
        <dbReference type="Pfam" id="PF23090"/>
    </source>
</evidence>
<dbReference type="InterPro" id="IPR000209">
    <property type="entry name" value="Peptidase_S8/S53_dom"/>
</dbReference>
<keyword evidence="15" id="KW-1185">Reference proteome</keyword>
<feature type="domain" description="Peptidase S8/S53" evidence="11">
    <location>
        <begin position="26"/>
        <end position="283"/>
    </location>
</feature>
<dbReference type="GO" id="GO:0042538">
    <property type="term" value="P:hyperosmotic salinity response"/>
    <property type="evidence" value="ECO:0007669"/>
    <property type="project" value="EnsemblPlants"/>
</dbReference>
<dbReference type="Gramene" id="ABP00096">
    <property type="protein sequence ID" value="ABP00096"/>
    <property type="gene ID" value="OSTLU_40456"/>
</dbReference>
<dbReference type="CDD" id="cd07479">
    <property type="entry name" value="Peptidases_S8_SKI-1_like"/>
    <property type="match status" value="1"/>
</dbReference>
<dbReference type="InterPro" id="IPR023828">
    <property type="entry name" value="Peptidase_S8_Ser-AS"/>
</dbReference>
<dbReference type="InterPro" id="IPR057060">
    <property type="entry name" value="MBTPS1_3rd"/>
</dbReference>